<dbReference type="InterPro" id="IPR036397">
    <property type="entry name" value="RNaseH_sf"/>
</dbReference>
<feature type="domain" description="RNase H type-1" evidence="1">
    <location>
        <begin position="114"/>
        <end position="187"/>
    </location>
</feature>
<dbReference type="InterPro" id="IPR053151">
    <property type="entry name" value="RNase_H-like"/>
</dbReference>
<dbReference type="AlphaFoldDB" id="A0A7J9DIY0"/>
<dbReference type="Proteomes" id="UP000593568">
    <property type="component" value="Unassembled WGS sequence"/>
</dbReference>
<dbReference type="InterPro" id="IPR002156">
    <property type="entry name" value="RNaseH_domain"/>
</dbReference>
<accession>A0A7J9DIY0</accession>
<proteinExistence type="predicted"/>
<dbReference type="Pfam" id="PF13456">
    <property type="entry name" value="RVT_3"/>
    <property type="match status" value="1"/>
</dbReference>
<evidence type="ECO:0000313" key="2">
    <source>
        <dbReference type="EMBL" id="MBA0760415.1"/>
    </source>
</evidence>
<dbReference type="InterPro" id="IPR012337">
    <property type="entry name" value="RNaseH-like_sf"/>
</dbReference>
<dbReference type="EMBL" id="JABEZW010000002">
    <property type="protein sequence ID" value="MBA0760415.1"/>
    <property type="molecule type" value="Genomic_DNA"/>
</dbReference>
<dbReference type="PANTHER" id="PTHR47723">
    <property type="entry name" value="OS05G0353850 PROTEIN"/>
    <property type="match status" value="1"/>
</dbReference>
<protein>
    <recommendedName>
        <fullName evidence="1">RNase H type-1 domain-containing protein</fullName>
    </recommendedName>
</protein>
<keyword evidence="3" id="KW-1185">Reference proteome</keyword>
<reference evidence="2 3" key="1">
    <citation type="journal article" date="2019" name="Genome Biol. Evol.">
        <title>Insights into the evolution of the New World diploid cottons (Gossypium, subgenus Houzingenia) based on genome sequencing.</title>
        <authorList>
            <person name="Grover C.E."/>
            <person name="Arick M.A. 2nd"/>
            <person name="Thrash A."/>
            <person name="Conover J.L."/>
            <person name="Sanders W.S."/>
            <person name="Peterson D.G."/>
            <person name="Frelichowski J.E."/>
            <person name="Scheffler J.A."/>
            <person name="Scheffler B.E."/>
            <person name="Wendel J.F."/>
        </authorList>
    </citation>
    <scope>NUCLEOTIDE SEQUENCE [LARGE SCALE GENOMIC DNA]</scope>
    <source>
        <strain evidence="2">8</strain>
        <tissue evidence="2">Leaf</tissue>
    </source>
</reference>
<name>A0A7J9DIY0_9ROSI</name>
<dbReference type="GO" id="GO:0004523">
    <property type="term" value="F:RNA-DNA hybrid ribonuclease activity"/>
    <property type="evidence" value="ECO:0007669"/>
    <property type="project" value="InterPro"/>
</dbReference>
<dbReference type="PANTHER" id="PTHR47723:SF19">
    <property type="entry name" value="POLYNUCLEOTIDYL TRANSFERASE, RIBONUCLEASE H-LIKE SUPERFAMILY PROTEIN"/>
    <property type="match status" value="1"/>
</dbReference>
<dbReference type="Gene3D" id="3.30.420.10">
    <property type="entry name" value="Ribonuclease H-like superfamily/Ribonuclease H"/>
    <property type="match status" value="1"/>
</dbReference>
<sequence>MGLQAVCPRTYQEDTVLFYRDPFLRLWVLEDVINKIVSPSKELMKGQGKELVMTTRGFCGHGFEEVLHVFSINEILKVSHSWARQCTSVSKASPHKIQRSLASPSIASSWVCLNTDSSVKNEEGFAAAGGLVCDHNGGWTIEFCRYLGSCTMTEVELWGILDGLKLILDRRFERVSIQTVNLEAVNAI</sequence>
<evidence type="ECO:0000259" key="1">
    <source>
        <dbReference type="Pfam" id="PF13456"/>
    </source>
</evidence>
<organism evidence="2 3">
    <name type="scientific">Gossypium trilobum</name>
    <dbReference type="NCBI Taxonomy" id="34281"/>
    <lineage>
        <taxon>Eukaryota</taxon>
        <taxon>Viridiplantae</taxon>
        <taxon>Streptophyta</taxon>
        <taxon>Embryophyta</taxon>
        <taxon>Tracheophyta</taxon>
        <taxon>Spermatophyta</taxon>
        <taxon>Magnoliopsida</taxon>
        <taxon>eudicotyledons</taxon>
        <taxon>Gunneridae</taxon>
        <taxon>Pentapetalae</taxon>
        <taxon>rosids</taxon>
        <taxon>malvids</taxon>
        <taxon>Malvales</taxon>
        <taxon>Malvaceae</taxon>
        <taxon>Malvoideae</taxon>
        <taxon>Gossypium</taxon>
    </lineage>
</organism>
<dbReference type="GO" id="GO:0003676">
    <property type="term" value="F:nucleic acid binding"/>
    <property type="evidence" value="ECO:0007669"/>
    <property type="project" value="InterPro"/>
</dbReference>
<dbReference type="SUPFAM" id="SSF53098">
    <property type="entry name" value="Ribonuclease H-like"/>
    <property type="match status" value="1"/>
</dbReference>
<comment type="caution">
    <text evidence="2">The sequence shown here is derived from an EMBL/GenBank/DDBJ whole genome shotgun (WGS) entry which is preliminary data.</text>
</comment>
<gene>
    <name evidence="2" type="ORF">Gotri_023161</name>
</gene>
<dbReference type="CDD" id="cd06222">
    <property type="entry name" value="RNase_H_like"/>
    <property type="match status" value="1"/>
</dbReference>
<dbReference type="InterPro" id="IPR044730">
    <property type="entry name" value="RNase_H-like_dom_plant"/>
</dbReference>
<evidence type="ECO:0000313" key="3">
    <source>
        <dbReference type="Proteomes" id="UP000593568"/>
    </source>
</evidence>